<keyword evidence="8" id="KW-1185">Reference proteome</keyword>
<dbReference type="EMBL" id="CP119896">
    <property type="protein sequence ID" value="WFD28143.1"/>
    <property type="molecule type" value="Genomic_DNA"/>
</dbReference>
<feature type="domain" description="Amino acid permease/ SLC12A" evidence="6">
    <location>
        <begin position="319"/>
        <end position="394"/>
    </location>
</feature>
<sequence>MVPDEKASSVKGQEVGKEALSYDLEAKAIVTVEDFASDEPATPHESAPRKLNARQVAMLSMAGSICTNLFINVGNGLIKSGPISLIIGYLYLASILYCINVCIMEMVTYLPICGSLHRFVGAFVDPALGAASSFNYWTLTDDGRHLPMLNVMIPCLVLFTYFVLNIWDAGWFGEAEFWISIVKIITALGLLVMTIFLMCGANPHHDVFGFRYWTQPAPMNEYLFSGSKGRFCSVLAAIVNAAWAFQGPDMVAVIAGDTKNPRKVIPKAFRSVYVRLTVFFIGSLVAVGLLVPFDDPILVNAINNEAPGAARTAHPNQHFSAGNALVFAGSRSLQAMALEGKMFRVFTKVNRNGTPYVAVLATLSIGLLSFLQVSAGASQVLFYFIDVSTSSLLVT</sequence>
<feature type="domain" description="Amino acid permease/ SLC12A" evidence="6">
    <location>
        <begin position="155"/>
        <end position="304"/>
    </location>
</feature>
<feature type="transmembrane region" description="Helical" evidence="5">
    <location>
        <begin position="90"/>
        <end position="112"/>
    </location>
</feature>
<dbReference type="PANTHER" id="PTHR43341">
    <property type="entry name" value="AMINO ACID PERMEASE"/>
    <property type="match status" value="1"/>
</dbReference>
<accession>A0AAF0EP91</accession>
<evidence type="ECO:0000259" key="6">
    <source>
        <dbReference type="Pfam" id="PF00324"/>
    </source>
</evidence>
<feature type="transmembrane region" description="Helical" evidence="5">
    <location>
        <begin position="356"/>
        <end position="385"/>
    </location>
</feature>
<dbReference type="PANTHER" id="PTHR43341:SF15">
    <property type="entry name" value="GENERAL AMINO ACID PERMEASE AGP2"/>
    <property type="match status" value="1"/>
</dbReference>
<evidence type="ECO:0000256" key="5">
    <source>
        <dbReference type="SAM" id="Phobius"/>
    </source>
</evidence>
<feature type="transmembrane region" description="Helical" evidence="5">
    <location>
        <begin position="56"/>
        <end position="78"/>
    </location>
</feature>
<evidence type="ECO:0000256" key="3">
    <source>
        <dbReference type="ARBA" id="ARBA00022989"/>
    </source>
</evidence>
<dbReference type="InterPro" id="IPR050524">
    <property type="entry name" value="APC_YAT"/>
</dbReference>
<dbReference type="Pfam" id="PF00324">
    <property type="entry name" value="AA_permease"/>
    <property type="match status" value="3"/>
</dbReference>
<dbReference type="GO" id="GO:0016020">
    <property type="term" value="C:membrane"/>
    <property type="evidence" value="ECO:0007669"/>
    <property type="project" value="UniProtKB-SubCell"/>
</dbReference>
<reference evidence="7" key="1">
    <citation type="submission" date="2023-03" db="EMBL/GenBank/DDBJ databases">
        <title>Mating type loci evolution in Malassezia.</title>
        <authorList>
            <person name="Coelho M.A."/>
        </authorList>
    </citation>
    <scope>NUCLEOTIDE SEQUENCE</scope>
    <source>
        <strain evidence="7">CBS 9557</strain>
    </source>
</reference>
<comment type="subcellular location">
    <subcellularLocation>
        <location evidence="1">Membrane</location>
        <topology evidence="1">Multi-pass membrane protein</topology>
    </subcellularLocation>
</comment>
<dbReference type="AlphaFoldDB" id="A0AAF0EP91"/>
<feature type="domain" description="Amino acid permease/ SLC12A" evidence="6">
    <location>
        <begin position="56"/>
        <end position="138"/>
    </location>
</feature>
<keyword evidence="3 5" id="KW-1133">Transmembrane helix</keyword>
<feature type="transmembrane region" description="Helical" evidence="5">
    <location>
        <begin position="149"/>
        <end position="167"/>
    </location>
</feature>
<gene>
    <name evidence="7" type="ORF">MNAN1_003149</name>
</gene>
<evidence type="ECO:0000313" key="8">
    <source>
        <dbReference type="Proteomes" id="UP001213623"/>
    </source>
</evidence>
<name>A0AAF0EP91_9BASI</name>
<protein>
    <recommendedName>
        <fullName evidence="6">Amino acid permease/ SLC12A domain-containing protein</fullName>
    </recommendedName>
</protein>
<evidence type="ECO:0000256" key="4">
    <source>
        <dbReference type="ARBA" id="ARBA00023136"/>
    </source>
</evidence>
<feature type="transmembrane region" description="Helical" evidence="5">
    <location>
        <begin position="272"/>
        <end position="293"/>
    </location>
</feature>
<dbReference type="InterPro" id="IPR004841">
    <property type="entry name" value="AA-permease/SLC12A_dom"/>
</dbReference>
<feature type="transmembrane region" description="Helical" evidence="5">
    <location>
        <begin position="118"/>
        <end position="137"/>
    </location>
</feature>
<organism evidence="7 8">
    <name type="scientific">Malassezia nana</name>
    <dbReference type="NCBI Taxonomy" id="180528"/>
    <lineage>
        <taxon>Eukaryota</taxon>
        <taxon>Fungi</taxon>
        <taxon>Dikarya</taxon>
        <taxon>Basidiomycota</taxon>
        <taxon>Ustilaginomycotina</taxon>
        <taxon>Malasseziomycetes</taxon>
        <taxon>Malasseziales</taxon>
        <taxon>Malasseziaceae</taxon>
        <taxon>Malassezia</taxon>
    </lineage>
</organism>
<dbReference type="GO" id="GO:0015171">
    <property type="term" value="F:amino acid transmembrane transporter activity"/>
    <property type="evidence" value="ECO:0007669"/>
    <property type="project" value="TreeGrafter"/>
</dbReference>
<evidence type="ECO:0000256" key="1">
    <source>
        <dbReference type="ARBA" id="ARBA00004141"/>
    </source>
</evidence>
<dbReference type="Gene3D" id="1.20.1740.10">
    <property type="entry name" value="Amino acid/polyamine transporter I"/>
    <property type="match status" value="1"/>
</dbReference>
<keyword evidence="4 5" id="KW-0472">Membrane</keyword>
<dbReference type="PIRSF" id="PIRSF006060">
    <property type="entry name" value="AA_transporter"/>
    <property type="match status" value="1"/>
</dbReference>
<keyword evidence="2 5" id="KW-0812">Transmembrane</keyword>
<evidence type="ECO:0000256" key="2">
    <source>
        <dbReference type="ARBA" id="ARBA00022692"/>
    </source>
</evidence>
<evidence type="ECO:0000313" key="7">
    <source>
        <dbReference type="EMBL" id="WFD28143.1"/>
    </source>
</evidence>
<proteinExistence type="predicted"/>
<feature type="transmembrane region" description="Helical" evidence="5">
    <location>
        <begin position="179"/>
        <end position="201"/>
    </location>
</feature>
<dbReference type="Proteomes" id="UP001213623">
    <property type="component" value="Chromosome 5"/>
</dbReference>